<dbReference type="Proteomes" id="UP000800035">
    <property type="component" value="Unassembled WGS sequence"/>
</dbReference>
<feature type="domain" description="F-box" evidence="2">
    <location>
        <begin position="36"/>
        <end position="92"/>
    </location>
</feature>
<keyword evidence="4" id="KW-1185">Reference proteome</keyword>
<dbReference type="InterPro" id="IPR001810">
    <property type="entry name" value="F-box_dom"/>
</dbReference>
<dbReference type="Pfam" id="PF12937">
    <property type="entry name" value="F-box-like"/>
    <property type="match status" value="1"/>
</dbReference>
<name>A0A6A5TMC9_9PLEO</name>
<feature type="compositionally biased region" description="Acidic residues" evidence="1">
    <location>
        <begin position="486"/>
        <end position="501"/>
    </location>
</feature>
<feature type="region of interest" description="Disordered" evidence="1">
    <location>
        <begin position="481"/>
        <end position="501"/>
    </location>
</feature>
<evidence type="ECO:0000313" key="3">
    <source>
        <dbReference type="EMBL" id="KAF1952879.1"/>
    </source>
</evidence>
<dbReference type="InterPro" id="IPR036047">
    <property type="entry name" value="F-box-like_dom_sf"/>
</dbReference>
<evidence type="ECO:0000256" key="1">
    <source>
        <dbReference type="SAM" id="MobiDB-lite"/>
    </source>
</evidence>
<dbReference type="CDD" id="cd09917">
    <property type="entry name" value="F-box_SF"/>
    <property type="match status" value="1"/>
</dbReference>
<dbReference type="InterPro" id="IPR032675">
    <property type="entry name" value="LRR_dom_sf"/>
</dbReference>
<proteinExistence type="predicted"/>
<dbReference type="PROSITE" id="PS50181">
    <property type="entry name" value="FBOX"/>
    <property type="match status" value="1"/>
</dbReference>
<dbReference type="OrthoDB" id="2520703at2759"/>
<gene>
    <name evidence="3" type="ORF">CC80DRAFT_596298</name>
</gene>
<evidence type="ECO:0000259" key="2">
    <source>
        <dbReference type="PROSITE" id="PS50181"/>
    </source>
</evidence>
<accession>A0A6A5TMC9</accession>
<organism evidence="3 4">
    <name type="scientific">Byssothecium circinans</name>
    <dbReference type="NCBI Taxonomy" id="147558"/>
    <lineage>
        <taxon>Eukaryota</taxon>
        <taxon>Fungi</taxon>
        <taxon>Dikarya</taxon>
        <taxon>Ascomycota</taxon>
        <taxon>Pezizomycotina</taxon>
        <taxon>Dothideomycetes</taxon>
        <taxon>Pleosporomycetidae</taxon>
        <taxon>Pleosporales</taxon>
        <taxon>Massarineae</taxon>
        <taxon>Massarinaceae</taxon>
        <taxon>Byssothecium</taxon>
    </lineage>
</organism>
<dbReference type="EMBL" id="ML977007">
    <property type="protein sequence ID" value="KAF1952879.1"/>
    <property type="molecule type" value="Genomic_DNA"/>
</dbReference>
<evidence type="ECO:0000313" key="4">
    <source>
        <dbReference type="Proteomes" id="UP000800035"/>
    </source>
</evidence>
<sequence>MLNEKDFPPLPSQAAKRTRIKQRLPAAVPARNDGIAASINDLPDELWLEILDYLPALDLEDFQLQTLSNLSRVNRRIHSLVSERLYAGFNSFFCASYPFLRTIISNQQLAGSVQSMRIAYGHGVHAERSKYKPSVLDKRIVKNGLKGKDIPGWKSWAVDCNNDEAEQEILYATILMHTPNITKLTVDDGEVPYVIPKWLDLVRRIGSGSRFGHVHKFLHLKSLQIETSSLKIRQLSPIFKLPALKNVTLIGLIELARTEEEQSGVLQRLLPIRTSAVEELSLKEALIQDDILEVLLRSFRVLRRFELTYSHDRYTDVDSGPFSSPLNSLKIHRLELQVLHLSNNFFGSISSISPGMVKCLHQFEELYDLQVPLDTLVDTGRPHSTISVDSLPPALTSLTIFVKAGRQLLFLDALKHLASQSRECIPLLRELRIELFSVYENSSKYDWEGFRQIWAKTGVHLEIRFESDEYDERDGVGILGLRADTDTESESESDEESLYSN</sequence>
<dbReference type="SUPFAM" id="SSF81383">
    <property type="entry name" value="F-box domain"/>
    <property type="match status" value="1"/>
</dbReference>
<protein>
    <recommendedName>
        <fullName evidence="2">F-box domain-containing protein</fullName>
    </recommendedName>
</protein>
<dbReference type="AlphaFoldDB" id="A0A6A5TMC9"/>
<dbReference type="Gene3D" id="1.20.1280.50">
    <property type="match status" value="1"/>
</dbReference>
<dbReference type="Gene3D" id="3.80.10.10">
    <property type="entry name" value="Ribonuclease Inhibitor"/>
    <property type="match status" value="1"/>
</dbReference>
<reference evidence="3" key="1">
    <citation type="journal article" date="2020" name="Stud. Mycol.">
        <title>101 Dothideomycetes genomes: a test case for predicting lifestyles and emergence of pathogens.</title>
        <authorList>
            <person name="Haridas S."/>
            <person name="Albert R."/>
            <person name="Binder M."/>
            <person name="Bloem J."/>
            <person name="Labutti K."/>
            <person name="Salamov A."/>
            <person name="Andreopoulos B."/>
            <person name="Baker S."/>
            <person name="Barry K."/>
            <person name="Bills G."/>
            <person name="Bluhm B."/>
            <person name="Cannon C."/>
            <person name="Castanera R."/>
            <person name="Culley D."/>
            <person name="Daum C."/>
            <person name="Ezra D."/>
            <person name="Gonzalez J."/>
            <person name="Henrissat B."/>
            <person name="Kuo A."/>
            <person name="Liang C."/>
            <person name="Lipzen A."/>
            <person name="Lutzoni F."/>
            <person name="Magnuson J."/>
            <person name="Mondo S."/>
            <person name="Nolan M."/>
            <person name="Ohm R."/>
            <person name="Pangilinan J."/>
            <person name="Park H.-J."/>
            <person name="Ramirez L."/>
            <person name="Alfaro M."/>
            <person name="Sun H."/>
            <person name="Tritt A."/>
            <person name="Yoshinaga Y."/>
            <person name="Zwiers L.-H."/>
            <person name="Turgeon B."/>
            <person name="Goodwin S."/>
            <person name="Spatafora J."/>
            <person name="Crous P."/>
            <person name="Grigoriev I."/>
        </authorList>
    </citation>
    <scope>NUCLEOTIDE SEQUENCE</scope>
    <source>
        <strain evidence="3">CBS 675.92</strain>
    </source>
</reference>